<dbReference type="AlphaFoldDB" id="A0A4C1TYF6"/>
<evidence type="ECO:0000313" key="1">
    <source>
        <dbReference type="EMBL" id="GBP19047.1"/>
    </source>
</evidence>
<reference evidence="1 2" key="1">
    <citation type="journal article" date="2019" name="Commun. Biol.">
        <title>The bagworm genome reveals a unique fibroin gene that provides high tensile strength.</title>
        <authorList>
            <person name="Kono N."/>
            <person name="Nakamura H."/>
            <person name="Ohtoshi R."/>
            <person name="Tomita M."/>
            <person name="Numata K."/>
            <person name="Arakawa K."/>
        </authorList>
    </citation>
    <scope>NUCLEOTIDE SEQUENCE [LARGE SCALE GENOMIC DNA]</scope>
</reference>
<organism evidence="1 2">
    <name type="scientific">Eumeta variegata</name>
    <name type="common">Bagworm moth</name>
    <name type="synonym">Eumeta japonica</name>
    <dbReference type="NCBI Taxonomy" id="151549"/>
    <lineage>
        <taxon>Eukaryota</taxon>
        <taxon>Metazoa</taxon>
        <taxon>Ecdysozoa</taxon>
        <taxon>Arthropoda</taxon>
        <taxon>Hexapoda</taxon>
        <taxon>Insecta</taxon>
        <taxon>Pterygota</taxon>
        <taxon>Neoptera</taxon>
        <taxon>Endopterygota</taxon>
        <taxon>Lepidoptera</taxon>
        <taxon>Glossata</taxon>
        <taxon>Ditrysia</taxon>
        <taxon>Tineoidea</taxon>
        <taxon>Psychidae</taxon>
        <taxon>Oiketicinae</taxon>
        <taxon>Eumeta</taxon>
    </lineage>
</organism>
<name>A0A4C1TYF6_EUMVA</name>
<dbReference type="EMBL" id="BGZK01000104">
    <property type="protein sequence ID" value="GBP19047.1"/>
    <property type="molecule type" value="Genomic_DNA"/>
</dbReference>
<keyword evidence="2" id="KW-1185">Reference proteome</keyword>
<dbReference type="Proteomes" id="UP000299102">
    <property type="component" value="Unassembled WGS sequence"/>
</dbReference>
<comment type="caution">
    <text evidence="1">The sequence shown here is derived from an EMBL/GenBank/DDBJ whole genome shotgun (WGS) entry which is preliminary data.</text>
</comment>
<protein>
    <submittedName>
        <fullName evidence="1">Uncharacterized protein</fullName>
    </submittedName>
</protein>
<sequence>MGALISPAMTPQMDRPGPPLAVLGAPSQGCYEDDLVSIYGQMQILPSSFNALSLPYGPPTNSHYKRSQRRVTTHKTDTTAGAGDCRIDADPVAVTFSALIIFRRISPGDGQVSRRAFDSRRPSAVTVSSISPNLRMSRPRGRRRRPAASIFCGL</sequence>
<evidence type="ECO:0000313" key="2">
    <source>
        <dbReference type="Proteomes" id="UP000299102"/>
    </source>
</evidence>
<proteinExistence type="predicted"/>
<gene>
    <name evidence="1" type="ORF">EVAR_83359_1</name>
</gene>
<accession>A0A4C1TYF6</accession>